<dbReference type="EMBL" id="OZ037948">
    <property type="protein sequence ID" value="CAL1709411.1"/>
    <property type="molecule type" value="Genomic_DNA"/>
</dbReference>
<dbReference type="PRINTS" id="PR00775">
    <property type="entry name" value="HEATSHOCK90"/>
</dbReference>
<feature type="compositionally biased region" description="Polar residues" evidence="1">
    <location>
        <begin position="1474"/>
        <end position="1491"/>
    </location>
</feature>
<dbReference type="SUPFAM" id="SSF55874">
    <property type="entry name" value="ATPase domain of HSP90 chaperone/DNA topoisomerase II/histidine kinase"/>
    <property type="match status" value="1"/>
</dbReference>
<sequence length="1789" mass="199735">MTHREALVRRYVMLVLTPIFEFFVQWESGHDESVEVNQRALIDKVLARYSGEFTVFRELLQNSSDSGSKRVEIHFKTKSYLDRKTDEADANTQGSEENWRLPDLKTTLIHQWTFKNDGMLFRDEDWSRLKKIAEGNPDEEKIGAFGVGFYSLFSVTEEPFVTSGSQWMGFYWKDKKDQLYARRGTIPEASEPDPWTSFTMPLREPVPMPTPFDFVRFLTSSITFVAHLTQVSVLLDGKLLAKIRRERGVPRTLNMKPTLKPDSSKRTMRVAGVEVTPLHIKAEVMRCVYVSGSSKPKRNSITKANTIQTTTTVASGFFSSLFSSFAATPARTPKPLPPADQAALEAEKKAKDAEEEKKLTQMADRSVVLTVFSADVNVSLDEKIRKELLRATKKTPPSRTRLELIFTGKDEYEASKREDEQEPEATGSIFQGLRADIEGNGTARIFIGHTTGQTTGLGGHMSGRFIPTVERESIDLVDRNVRVWNEELLDMGGYLARTAYEVEMDNINNLWTNSTEGDTETRTWLRARALHALKFFTFYASTPAPQVSTLLEEAFFACGIAKGFAFLGASTPPPFPMISTAGVCNAYDIRMPNEAFSFLKQLPVIPEEVLEEARKIVGTLKDRGMIPDINFSDVTKELAARPLLEEELVACLKWWIGVYTEGSTSATQIQRVRTELINTAILVTGKLGSPEEKTIPLHSINTFLNTRGTGALIPTDGPLPDHLLPVSVSQRFNPVSLGSAMAWRELTILEWLQHLLDEKVTAVNPEYDPTSSAPFAERLLNILARAWPSSPKTLIDGIVAVLRQKACIPTSMGLQRPEEAYFQTAHVFSDLPIVTLPSGAPVRGMLEKVLQALGVRKHVDLQIVFNRMIKTGDWSTSELVKYLVAVQSTLSWEELERLRLTAAFPMEAGAATDKGKIPRGKASELYEPVDSLRELGLPILDWGTKTKWRPNSDEAKFLYNLGLLRYPPLDVLLGLAASSDSKVRAVALRYFLDNASTKYGDYSPTKYSHVAFVPAMKDGQRFMAKPTEVFTSIMWSSLGFAVADPNLHRDDLAKLQINEHPPTSMLVKLLQNTPPVDEKTAQLWFEAMAGRVSDFSSAELRTLSETSFVPLATAPAGEKSGSSTRLLPPNQCYFKGQSNAQVHSKLFVFVDFGPGNIFLSQCGTKHEPSVEEIAKILVDDPRRFYQLADGRDNYLIELRNIAVNRRLISTGILTRMKRNPILLGSRRVKKIKKDSKDTFVDLDDEDNWDFEYDLMRPNQIVIADDTNAYQHFGDVLFAAPQEDFLEDFYIELGSPRLSSLVREKFRTGTEIRGSKKAQEIRSLILERLPLFLHEHSHAKTKVPYTWLNNEQNFVVRTFGKIAVVKTLNFGQISASKSQDASAVAMQEGRGAIQLWLSGNDLIDMYEVSTSICRLLFDSPKASDALLFMTILSTDLRALRRRGYNVDRILRKQKAERQAAEDAVRERERQMALVSPSNESAVGVASQPTTHGQLAADSSVALPVPEKGPIPSTASSADLHIDRPAPRPPSVFHNSLSHLKRKLTGQRDGHQGMPSTSDARPGSPSNLRDDASGMLLGSPSPTPQPGSRTRTPQPGVTPWSAISANIDMAVKACREENNQVLHNRSQMQMVKEATNEGYCDISGRAGSLTLLGEMGGMKVFAAQDVQNASSVMTTKHDALARFIHVTRSLIGVYGLPPTSVHIFVDTAGEVIAFNRNASLFLNLRFFETWHDAEVRNGDLSKAYISWYFTLAHEIAHNLVQPHNSEHEFYFSSICEHYLPSFSRLLASVPQ</sequence>
<dbReference type="PANTHER" id="PTHR47839">
    <property type="entry name" value="DOMAIN PROTEIN, PUTATIVE (AFU_ORTHOLOGUE AFUA_6G04830)-RELATED"/>
    <property type="match status" value="1"/>
</dbReference>
<dbReference type="InterPro" id="IPR022155">
    <property type="entry name" value="DUF3684"/>
</dbReference>
<dbReference type="Pfam" id="PF25794">
    <property type="entry name" value="SACS"/>
    <property type="match status" value="1"/>
</dbReference>
<proteinExistence type="predicted"/>
<feature type="compositionally biased region" description="Basic and acidic residues" evidence="1">
    <location>
        <begin position="1455"/>
        <end position="1469"/>
    </location>
</feature>
<dbReference type="InterPro" id="IPR058210">
    <property type="entry name" value="SACS/Nov_dom"/>
</dbReference>
<feature type="compositionally biased region" description="Polar residues" evidence="1">
    <location>
        <begin position="1552"/>
        <end position="1565"/>
    </location>
</feature>
<dbReference type="Pfam" id="PF12449">
    <property type="entry name" value="DUF3684"/>
    <property type="match status" value="1"/>
</dbReference>
<organism evidence="3 4">
    <name type="scientific">Somion occarium</name>
    <dbReference type="NCBI Taxonomy" id="3059160"/>
    <lineage>
        <taxon>Eukaryota</taxon>
        <taxon>Fungi</taxon>
        <taxon>Dikarya</taxon>
        <taxon>Basidiomycota</taxon>
        <taxon>Agaricomycotina</taxon>
        <taxon>Agaricomycetes</taxon>
        <taxon>Polyporales</taxon>
        <taxon>Cerrenaceae</taxon>
        <taxon>Somion</taxon>
    </lineage>
</organism>
<dbReference type="Gene3D" id="3.30.565.10">
    <property type="entry name" value="Histidine kinase-like ATPase, C-terminal domain"/>
    <property type="match status" value="1"/>
</dbReference>
<feature type="domain" description="Sacsin/Nov" evidence="2">
    <location>
        <begin position="41"/>
        <end position="166"/>
    </location>
</feature>
<evidence type="ECO:0000313" key="4">
    <source>
        <dbReference type="Proteomes" id="UP001497453"/>
    </source>
</evidence>
<name>A0ABP1DNK0_9APHY</name>
<accession>A0ABP1DNK0</accession>
<dbReference type="PANTHER" id="PTHR47839:SF1">
    <property type="entry name" value="DOMAIN PROTEIN, PUTATIVE (AFU_ORTHOLOGUE AFUA_6G04830)-RELATED"/>
    <property type="match status" value="1"/>
</dbReference>
<dbReference type="InterPro" id="IPR020575">
    <property type="entry name" value="Hsp90_N"/>
</dbReference>
<gene>
    <name evidence="3" type="ORF">GFSPODELE1_LOCUS7335</name>
</gene>
<reference evidence="4" key="1">
    <citation type="submission" date="2024-04" db="EMBL/GenBank/DDBJ databases">
        <authorList>
            <person name="Shaw F."/>
            <person name="Minotto A."/>
        </authorList>
    </citation>
    <scope>NUCLEOTIDE SEQUENCE [LARGE SCALE GENOMIC DNA]</scope>
</reference>
<keyword evidence="4" id="KW-1185">Reference proteome</keyword>
<protein>
    <recommendedName>
        <fullName evidence="2">Sacsin/Nov domain-containing protein</fullName>
    </recommendedName>
</protein>
<evidence type="ECO:0000259" key="2">
    <source>
        <dbReference type="Pfam" id="PF25794"/>
    </source>
</evidence>
<feature type="region of interest" description="Disordered" evidence="1">
    <location>
        <begin position="1455"/>
        <end position="1597"/>
    </location>
</feature>
<dbReference type="InterPro" id="IPR036890">
    <property type="entry name" value="HATPase_C_sf"/>
</dbReference>
<dbReference type="Proteomes" id="UP001497453">
    <property type="component" value="Chromosome 5"/>
</dbReference>
<evidence type="ECO:0000313" key="3">
    <source>
        <dbReference type="EMBL" id="CAL1709411.1"/>
    </source>
</evidence>
<evidence type="ECO:0000256" key="1">
    <source>
        <dbReference type="SAM" id="MobiDB-lite"/>
    </source>
</evidence>
<feature type="compositionally biased region" description="Polar residues" evidence="1">
    <location>
        <begin position="1584"/>
        <end position="1593"/>
    </location>
</feature>